<dbReference type="SMART" id="SM00382">
    <property type="entry name" value="AAA"/>
    <property type="match status" value="1"/>
</dbReference>
<dbReference type="Proteomes" id="UP000282289">
    <property type="component" value="Unassembled WGS sequence"/>
</dbReference>
<evidence type="ECO:0000256" key="4">
    <source>
        <dbReference type="ARBA" id="ARBA00022840"/>
    </source>
</evidence>
<keyword evidence="3" id="KW-0547">Nucleotide-binding</keyword>
<evidence type="ECO:0000313" key="7">
    <source>
        <dbReference type="EMBL" id="RMP81459.1"/>
    </source>
</evidence>
<keyword evidence="5" id="KW-0029">Amino-acid transport</keyword>
<dbReference type="InterPro" id="IPR003439">
    <property type="entry name" value="ABC_transporter-like_ATP-bd"/>
</dbReference>
<dbReference type="CDD" id="cd03224">
    <property type="entry name" value="ABC_TM1139_LivF_branched"/>
    <property type="match status" value="1"/>
</dbReference>
<dbReference type="EMBL" id="RBQT01000046">
    <property type="protein sequence ID" value="RMP81459.1"/>
    <property type="molecule type" value="Genomic_DNA"/>
</dbReference>
<gene>
    <name evidence="7" type="ORF">ALQ15_110422</name>
</gene>
<comment type="caution">
    <text evidence="7">The sequence shown here is derived from an EMBL/GenBank/DDBJ whole genome shotgun (WGS) entry which is preliminary data.</text>
</comment>
<comment type="similarity">
    <text evidence="1">Belongs to the ABC transporter superfamily.</text>
</comment>
<dbReference type="AlphaFoldDB" id="A0A7Z6UA27"/>
<dbReference type="GO" id="GO:0015807">
    <property type="term" value="P:L-amino acid transport"/>
    <property type="evidence" value="ECO:0007669"/>
    <property type="project" value="TreeGrafter"/>
</dbReference>
<dbReference type="Gene3D" id="3.40.50.300">
    <property type="entry name" value="P-loop containing nucleotide triphosphate hydrolases"/>
    <property type="match status" value="1"/>
</dbReference>
<dbReference type="Pfam" id="PF00005">
    <property type="entry name" value="ABC_tran"/>
    <property type="match status" value="1"/>
</dbReference>
<reference evidence="7 8" key="1">
    <citation type="submission" date="2018-08" db="EMBL/GenBank/DDBJ databases">
        <title>Recombination of ecologically and evolutionarily significant loci maintains genetic cohesion in the Pseudomonas syringae species complex.</title>
        <authorList>
            <person name="Dillon M."/>
            <person name="Thakur S."/>
            <person name="Almeida R.N.D."/>
            <person name="Weir B.S."/>
            <person name="Guttman D.S."/>
        </authorList>
    </citation>
    <scope>NUCLEOTIDE SEQUENCE [LARGE SCALE GENOMIC DNA]</scope>
    <source>
        <strain evidence="7 8">ICMP 19589</strain>
    </source>
</reference>
<dbReference type="SUPFAM" id="SSF52540">
    <property type="entry name" value="P-loop containing nucleoside triphosphate hydrolases"/>
    <property type="match status" value="1"/>
</dbReference>
<dbReference type="GO" id="GO:0015658">
    <property type="term" value="F:branched-chain amino acid transmembrane transporter activity"/>
    <property type="evidence" value="ECO:0007669"/>
    <property type="project" value="TreeGrafter"/>
</dbReference>
<dbReference type="InterPro" id="IPR052156">
    <property type="entry name" value="BCAA_Transport_ATP-bd_LivF"/>
</dbReference>
<dbReference type="GO" id="GO:0016887">
    <property type="term" value="F:ATP hydrolysis activity"/>
    <property type="evidence" value="ECO:0007669"/>
    <property type="project" value="InterPro"/>
</dbReference>
<name>A0A7Z6UA27_PSESF</name>
<evidence type="ECO:0000256" key="3">
    <source>
        <dbReference type="ARBA" id="ARBA00022741"/>
    </source>
</evidence>
<evidence type="ECO:0000313" key="8">
    <source>
        <dbReference type="Proteomes" id="UP000282289"/>
    </source>
</evidence>
<dbReference type="InterPro" id="IPR003593">
    <property type="entry name" value="AAA+_ATPase"/>
</dbReference>
<sequence>MGCAVRQGKRHYPARLQQGAVNPMSLIPHAAPAAETILSVEQVEVFYEQSILALRGISLQVRQGQIVALLGANGAGKSTTLKAISRLVSAERGEVVSGRIHYQGLPITHSDPSALVKNGLAQVLEGRHCFTHLSVEQNLLIGAFVSRPSRAEINARLERVYSYFPRLRLLRKRLTGYTSGGEQQMVAIGRALMSQPRLLLLDEPSMGLAPQVVEEIFDTLARLNREAGLSLLVAEQNINLTLEYAHFGYVLENGRVVGSGTAQELAGSDDIQNFYLGTATQA</sequence>
<feature type="domain" description="ABC transporter" evidence="6">
    <location>
        <begin position="38"/>
        <end position="278"/>
    </location>
</feature>
<proteinExistence type="inferred from homology"/>
<dbReference type="PANTHER" id="PTHR43820">
    <property type="entry name" value="HIGH-AFFINITY BRANCHED-CHAIN AMINO ACID TRANSPORT ATP-BINDING PROTEIN LIVF"/>
    <property type="match status" value="1"/>
</dbReference>
<accession>A0A7Z6UA27</accession>
<evidence type="ECO:0000256" key="5">
    <source>
        <dbReference type="ARBA" id="ARBA00022970"/>
    </source>
</evidence>
<keyword evidence="2" id="KW-0813">Transport</keyword>
<protein>
    <submittedName>
        <fullName evidence="7">Branched-chain amino acid ABC transporter, ATP-binding protein</fullName>
    </submittedName>
</protein>
<dbReference type="InterPro" id="IPR027417">
    <property type="entry name" value="P-loop_NTPase"/>
</dbReference>
<dbReference type="PANTHER" id="PTHR43820:SF8">
    <property type="entry name" value="ABC TRANSPORTER SUBSTRATE-BINDING PROTEIN"/>
    <property type="match status" value="1"/>
</dbReference>
<keyword evidence="4 7" id="KW-0067">ATP-binding</keyword>
<dbReference type="PROSITE" id="PS50893">
    <property type="entry name" value="ABC_TRANSPORTER_2"/>
    <property type="match status" value="1"/>
</dbReference>
<organism evidence="7 8">
    <name type="scientific">Pseudomonas syringae pv. actinidiae</name>
    <dbReference type="NCBI Taxonomy" id="103796"/>
    <lineage>
        <taxon>Bacteria</taxon>
        <taxon>Pseudomonadati</taxon>
        <taxon>Pseudomonadota</taxon>
        <taxon>Gammaproteobacteria</taxon>
        <taxon>Pseudomonadales</taxon>
        <taxon>Pseudomonadaceae</taxon>
        <taxon>Pseudomonas</taxon>
        <taxon>Pseudomonas syringae</taxon>
    </lineage>
</organism>
<evidence type="ECO:0000256" key="2">
    <source>
        <dbReference type="ARBA" id="ARBA00022448"/>
    </source>
</evidence>
<evidence type="ECO:0000259" key="6">
    <source>
        <dbReference type="PROSITE" id="PS50893"/>
    </source>
</evidence>
<dbReference type="GO" id="GO:0005524">
    <property type="term" value="F:ATP binding"/>
    <property type="evidence" value="ECO:0007669"/>
    <property type="project" value="UniProtKB-KW"/>
</dbReference>
<evidence type="ECO:0000256" key="1">
    <source>
        <dbReference type="ARBA" id="ARBA00005417"/>
    </source>
</evidence>